<evidence type="ECO:0000313" key="2">
    <source>
        <dbReference type="Proteomes" id="UP000535838"/>
    </source>
</evidence>
<comment type="caution">
    <text evidence="1">The sequence shown here is derived from an EMBL/GenBank/DDBJ whole genome shotgun (WGS) entry which is preliminary data.</text>
</comment>
<evidence type="ECO:0000313" key="1">
    <source>
        <dbReference type="EMBL" id="MBB6635280.1"/>
    </source>
</evidence>
<accession>A0A841SZM2</accession>
<name>A0A841SZM2_9BACL</name>
<evidence type="ECO:0008006" key="3">
    <source>
        <dbReference type="Google" id="ProtNLM"/>
    </source>
</evidence>
<dbReference type="AlphaFoldDB" id="A0A841SZM2"/>
<organism evidence="1 2">
    <name type="scientific">Cohnella thailandensis</name>
    <dbReference type="NCBI Taxonomy" id="557557"/>
    <lineage>
        <taxon>Bacteria</taxon>
        <taxon>Bacillati</taxon>
        <taxon>Bacillota</taxon>
        <taxon>Bacilli</taxon>
        <taxon>Bacillales</taxon>
        <taxon>Paenibacillaceae</taxon>
        <taxon>Cohnella</taxon>
    </lineage>
</organism>
<proteinExistence type="predicted"/>
<reference evidence="1 2" key="1">
    <citation type="submission" date="2020-08" db="EMBL/GenBank/DDBJ databases">
        <title>Cohnella phylogeny.</title>
        <authorList>
            <person name="Dunlap C."/>
        </authorList>
    </citation>
    <scope>NUCLEOTIDE SEQUENCE [LARGE SCALE GENOMIC DNA]</scope>
    <source>
        <strain evidence="1 2">DSM 25241</strain>
    </source>
</reference>
<dbReference type="Proteomes" id="UP000535838">
    <property type="component" value="Unassembled WGS sequence"/>
</dbReference>
<sequence length="141" mass="16046">MRKIALATIIILLFFAIGCQGNKETSESKSLESITLAEAYPGDIRKADKVELLDGSSGERKVVEDRTVIQAWLQQIKDIPLSPDPNQEERVGYVFGITLYEGDERKLGFIPTQINGIYYESNPDLDKRIRTFFEQQFGRPF</sequence>
<dbReference type="PROSITE" id="PS51257">
    <property type="entry name" value="PROKAR_LIPOPROTEIN"/>
    <property type="match status" value="1"/>
</dbReference>
<dbReference type="RefSeq" id="WP_185120522.1">
    <property type="nucleotide sequence ID" value="NZ_JACJVQ010000013.1"/>
</dbReference>
<protein>
    <recommendedName>
        <fullName evidence="3">Lipoprotein</fullName>
    </recommendedName>
</protein>
<gene>
    <name evidence="1" type="ORF">H7B67_14260</name>
</gene>
<keyword evidence="2" id="KW-1185">Reference proteome</keyword>
<dbReference type="EMBL" id="JACJVQ010000013">
    <property type="protein sequence ID" value="MBB6635280.1"/>
    <property type="molecule type" value="Genomic_DNA"/>
</dbReference>